<name>A0A2T1C2C3_9CYAN</name>
<keyword evidence="2" id="KW-0812">Transmembrane</keyword>
<reference evidence="3 4" key="2">
    <citation type="submission" date="2018-03" db="EMBL/GenBank/DDBJ databases">
        <title>The ancient ancestry and fast evolution of plastids.</title>
        <authorList>
            <person name="Moore K.R."/>
            <person name="Magnabosco C."/>
            <person name="Momper L."/>
            <person name="Gold D.A."/>
            <person name="Bosak T."/>
            <person name="Fournier G.P."/>
        </authorList>
    </citation>
    <scope>NUCLEOTIDE SEQUENCE [LARGE SCALE GENOMIC DNA]</scope>
    <source>
        <strain evidence="3 4">CCAP 1448/3</strain>
    </source>
</reference>
<evidence type="ECO:0000313" key="3">
    <source>
        <dbReference type="EMBL" id="PSB02420.1"/>
    </source>
</evidence>
<gene>
    <name evidence="3" type="ORF">C7B64_13340</name>
</gene>
<keyword evidence="2" id="KW-0472">Membrane</keyword>
<dbReference type="Proteomes" id="UP000238762">
    <property type="component" value="Unassembled WGS sequence"/>
</dbReference>
<evidence type="ECO:0000256" key="1">
    <source>
        <dbReference type="SAM" id="MobiDB-lite"/>
    </source>
</evidence>
<feature type="transmembrane region" description="Helical" evidence="2">
    <location>
        <begin position="38"/>
        <end position="56"/>
    </location>
</feature>
<evidence type="ECO:0000256" key="2">
    <source>
        <dbReference type="SAM" id="Phobius"/>
    </source>
</evidence>
<reference evidence="3 4" key="1">
    <citation type="submission" date="2018-02" db="EMBL/GenBank/DDBJ databases">
        <authorList>
            <person name="Cohen D.B."/>
            <person name="Kent A.D."/>
        </authorList>
    </citation>
    <scope>NUCLEOTIDE SEQUENCE [LARGE SCALE GENOMIC DNA]</scope>
    <source>
        <strain evidence="3 4">CCAP 1448/3</strain>
    </source>
</reference>
<organism evidence="3 4">
    <name type="scientific">Merismopedia glauca CCAP 1448/3</name>
    <dbReference type="NCBI Taxonomy" id="1296344"/>
    <lineage>
        <taxon>Bacteria</taxon>
        <taxon>Bacillati</taxon>
        <taxon>Cyanobacteriota</taxon>
        <taxon>Cyanophyceae</taxon>
        <taxon>Synechococcales</taxon>
        <taxon>Merismopediaceae</taxon>
        <taxon>Merismopedia</taxon>
    </lineage>
</organism>
<keyword evidence="4" id="KW-1185">Reference proteome</keyword>
<feature type="region of interest" description="Disordered" evidence="1">
    <location>
        <begin position="120"/>
        <end position="296"/>
    </location>
</feature>
<dbReference type="EMBL" id="PVWJ01000061">
    <property type="protein sequence ID" value="PSB02420.1"/>
    <property type="molecule type" value="Genomic_DNA"/>
</dbReference>
<dbReference type="Pfam" id="PF07444">
    <property type="entry name" value="Ycf66_N"/>
    <property type="match status" value="1"/>
</dbReference>
<dbReference type="RefSeq" id="WP_106289152.1">
    <property type="nucleotide sequence ID" value="NZ_CAWNTC010000069.1"/>
</dbReference>
<accession>A0A2T1C2C3</accession>
<protein>
    <recommendedName>
        <fullName evidence="5">Ycf66 family protein</fullName>
    </recommendedName>
</protein>
<evidence type="ECO:0000313" key="4">
    <source>
        <dbReference type="Proteomes" id="UP000238762"/>
    </source>
</evidence>
<proteinExistence type="predicted"/>
<comment type="caution">
    <text evidence="3">The sequence shown here is derived from an EMBL/GenBank/DDBJ whole genome shotgun (WGS) entry which is preliminary data.</text>
</comment>
<feature type="compositionally biased region" description="Basic and acidic residues" evidence="1">
    <location>
        <begin position="134"/>
        <end position="162"/>
    </location>
</feature>
<feature type="compositionally biased region" description="Low complexity" evidence="1">
    <location>
        <begin position="234"/>
        <end position="248"/>
    </location>
</feature>
<feature type="transmembrane region" description="Helical" evidence="2">
    <location>
        <begin position="6"/>
        <end position="26"/>
    </location>
</feature>
<dbReference type="InterPro" id="IPR010004">
    <property type="entry name" value="Uncharacterised_Ycf66"/>
</dbReference>
<feature type="compositionally biased region" description="Low complexity" evidence="1">
    <location>
        <begin position="211"/>
        <end position="223"/>
    </location>
</feature>
<feature type="compositionally biased region" description="Basic and acidic residues" evidence="1">
    <location>
        <begin position="193"/>
        <end position="208"/>
    </location>
</feature>
<feature type="transmembrane region" description="Helical" evidence="2">
    <location>
        <begin position="62"/>
        <end position="79"/>
    </location>
</feature>
<keyword evidence="2" id="KW-1133">Transmembrane helix</keyword>
<evidence type="ECO:0008006" key="5">
    <source>
        <dbReference type="Google" id="ProtNLM"/>
    </source>
</evidence>
<dbReference type="OrthoDB" id="421362at2"/>
<sequence length="296" mass="33618">MVNFQFNSTSLVGILLMVAGAGLYLLRSVRPELARDHDIFFSAIGLVCGLIFVFQAWRFDPIMQFGQILLAVTAGFFGFDSIRMRGIATQQAKRNTKVVEDDRPVSSTYYTEAELEDDFEPMDDRYNPRQLRGSVDRSRGRRNALDDGDSRPRSSARNRDNRLGSGSSRRSRRSSGASEARIVQSQADLWGTDNRDDWERPAKSRDDWGVEGSNSRGAGSSSEEGGRKRRRPKSNNPTSSYETSSETSTRPRRNRPRPSPETDVTSNREEETQPSDYVNYQPIEPKEDERDDYSEY</sequence>
<dbReference type="AlphaFoldDB" id="A0A2T1C2C3"/>
<feature type="compositionally biased region" description="Low complexity" evidence="1">
    <location>
        <begin position="163"/>
        <end position="178"/>
    </location>
</feature>